<dbReference type="AlphaFoldDB" id="A0A7S8C608"/>
<dbReference type="EMBL" id="CP058214">
    <property type="protein sequence ID" value="QPC44019.1"/>
    <property type="molecule type" value="Genomic_DNA"/>
</dbReference>
<dbReference type="KEGG" id="kmn:HW532_15765"/>
<organism evidence="1 2">
    <name type="scientific">Kaustia mangrovi</name>
    <dbReference type="NCBI Taxonomy" id="2593653"/>
    <lineage>
        <taxon>Bacteria</taxon>
        <taxon>Pseudomonadati</taxon>
        <taxon>Pseudomonadota</taxon>
        <taxon>Alphaproteobacteria</taxon>
        <taxon>Hyphomicrobiales</taxon>
        <taxon>Parvibaculaceae</taxon>
        <taxon>Kaustia</taxon>
    </lineage>
</organism>
<protein>
    <submittedName>
        <fullName evidence="1">Uncharacterized protein</fullName>
    </submittedName>
</protein>
<accession>A0A7S8C608</accession>
<name>A0A7S8C608_9HYPH</name>
<evidence type="ECO:0000313" key="1">
    <source>
        <dbReference type="EMBL" id="QPC44019.1"/>
    </source>
</evidence>
<dbReference type="RefSeq" id="WP_213161381.1">
    <property type="nucleotide sequence ID" value="NZ_CP058214.1"/>
</dbReference>
<sequence>MAVSLKEQIAEVEREVRLREKVYGDQVKAGTMKKEHADYHLSAMRDVHRLLCHIREVGGIVKGIFDGGDNPHPVELVVKHGDERVTYRRVDE</sequence>
<gene>
    <name evidence="1" type="ORF">HW532_15765</name>
</gene>
<dbReference type="Proteomes" id="UP000593594">
    <property type="component" value="Chromosome"/>
</dbReference>
<keyword evidence="2" id="KW-1185">Reference proteome</keyword>
<evidence type="ECO:0000313" key="2">
    <source>
        <dbReference type="Proteomes" id="UP000593594"/>
    </source>
</evidence>
<proteinExistence type="predicted"/>
<reference evidence="1 2" key="1">
    <citation type="submission" date="2020-06" db="EMBL/GenBank/DDBJ databases">
        <title>Genome sequence of 2 isolates from Red Sea Mangroves.</title>
        <authorList>
            <person name="Sefrji F."/>
            <person name="Michoud G."/>
            <person name="Merlino G."/>
            <person name="Daffonchio D."/>
        </authorList>
    </citation>
    <scope>NUCLEOTIDE SEQUENCE [LARGE SCALE GENOMIC DNA]</scope>
    <source>
        <strain evidence="1 2">R1DC25</strain>
    </source>
</reference>